<dbReference type="GO" id="GO:0009245">
    <property type="term" value="P:lipid A biosynthetic process"/>
    <property type="evidence" value="ECO:0007669"/>
    <property type="project" value="TreeGrafter"/>
</dbReference>
<dbReference type="SUPFAM" id="SSF56300">
    <property type="entry name" value="Metallo-dependent phosphatases"/>
    <property type="match status" value="1"/>
</dbReference>
<organism evidence="7 8">
    <name type="scientific">Thermosipho japonicus</name>
    <dbReference type="NCBI Taxonomy" id="90323"/>
    <lineage>
        <taxon>Bacteria</taxon>
        <taxon>Thermotogati</taxon>
        <taxon>Thermotogota</taxon>
        <taxon>Thermotogae</taxon>
        <taxon>Thermotogales</taxon>
        <taxon>Fervidobacteriaceae</taxon>
        <taxon>Thermosipho</taxon>
    </lineage>
</organism>
<dbReference type="PANTHER" id="PTHR34990:SF2">
    <property type="entry name" value="BLL8164 PROTEIN"/>
    <property type="match status" value="1"/>
</dbReference>
<evidence type="ECO:0000256" key="5">
    <source>
        <dbReference type="ARBA" id="ARBA00023211"/>
    </source>
</evidence>
<evidence type="ECO:0000256" key="3">
    <source>
        <dbReference type="ARBA" id="ARBA00022723"/>
    </source>
</evidence>
<name>A0A841GDL9_9BACT</name>
<dbReference type="Pfam" id="PF00149">
    <property type="entry name" value="Metallophos"/>
    <property type="match status" value="1"/>
</dbReference>
<evidence type="ECO:0000313" key="7">
    <source>
        <dbReference type="EMBL" id="MBB6061686.1"/>
    </source>
</evidence>
<evidence type="ECO:0000313" key="8">
    <source>
        <dbReference type="Proteomes" id="UP000555828"/>
    </source>
</evidence>
<keyword evidence="4" id="KW-0472">Membrane</keyword>
<dbReference type="Proteomes" id="UP000555828">
    <property type="component" value="Unassembled WGS sequence"/>
</dbReference>
<dbReference type="PANTHER" id="PTHR34990">
    <property type="entry name" value="UDP-2,3-DIACYLGLUCOSAMINE HYDROLASE-RELATED"/>
    <property type="match status" value="1"/>
</dbReference>
<dbReference type="Gene3D" id="3.60.21.10">
    <property type="match status" value="1"/>
</dbReference>
<dbReference type="InterPro" id="IPR043461">
    <property type="entry name" value="LpxH-like"/>
</dbReference>
<dbReference type="InterPro" id="IPR004843">
    <property type="entry name" value="Calcineurin-like_PHP"/>
</dbReference>
<evidence type="ECO:0000256" key="4">
    <source>
        <dbReference type="ARBA" id="ARBA00023136"/>
    </source>
</evidence>
<gene>
    <name evidence="7" type="ORF">HNP65_000108</name>
</gene>
<reference evidence="7 8" key="1">
    <citation type="submission" date="2020-08" db="EMBL/GenBank/DDBJ databases">
        <title>Genomic Encyclopedia of Type Strains, Phase IV (KMG-IV): sequencing the most valuable type-strain genomes for metagenomic binning, comparative biology and taxonomic classification.</title>
        <authorList>
            <person name="Goeker M."/>
        </authorList>
    </citation>
    <scope>NUCLEOTIDE SEQUENCE [LARGE SCALE GENOMIC DNA]</scope>
    <source>
        <strain evidence="7 8">DSM 13481</strain>
    </source>
</reference>
<keyword evidence="8" id="KW-1185">Reference proteome</keyword>
<feature type="domain" description="Calcineurin-like phosphoesterase" evidence="6">
    <location>
        <begin position="3"/>
        <end position="148"/>
    </location>
</feature>
<dbReference type="AlphaFoldDB" id="A0A841GDL9"/>
<evidence type="ECO:0000256" key="1">
    <source>
        <dbReference type="ARBA" id="ARBA00022475"/>
    </source>
</evidence>
<evidence type="ECO:0000256" key="2">
    <source>
        <dbReference type="ARBA" id="ARBA00022519"/>
    </source>
</evidence>
<keyword evidence="2" id="KW-0997">Cell inner membrane</keyword>
<dbReference type="EMBL" id="JACHEX010000001">
    <property type="protein sequence ID" value="MBB6061686.1"/>
    <property type="molecule type" value="Genomic_DNA"/>
</dbReference>
<sequence length="394" mass="46455">MKRYLFLSDLHIGNGSAKDDFEHDEHFEKLMLDFSDFSNVDLFIVGDGFELVESSSKLDFDLLNYEESIQSVSSDIIEEIEVKHPKVFSSLRKFAKNGNRIFYIIGNHDYYIYKNKGLLEKLLEKIPNLTIKPYHYDETLKMLVIHGNQFDPVNKFAVDKATGKILPPLGEYIVRYMIKNFDEKVYGKVPSEILRDYDNVRPTLDLFDWFEIVSKKYDLGIDLLRFWMEEFLGMMKSLEAKKWMKTNYPFWSNFSKVFLNNFGGIKLGEIIVRVIMNLRKFKRTDYLIKKAKKVLKGQINYEKHFIGYDYRNDIEEVNGVIMGHIHKNTFNIFNVSNKPKYYINCGSWKPVVEKMHGKKFQRRSELFYALLTVNGDVEIVTSTVNVLKKREVIF</sequence>
<protein>
    <submittedName>
        <fullName evidence="7">UDP-2,3-diacylglucosamine pyrophosphatase LpxH</fullName>
    </submittedName>
</protein>
<evidence type="ECO:0000259" key="6">
    <source>
        <dbReference type="Pfam" id="PF00149"/>
    </source>
</evidence>
<accession>A0A841GDL9</accession>
<comment type="caution">
    <text evidence="7">The sequence shown here is derived from an EMBL/GenBank/DDBJ whole genome shotgun (WGS) entry which is preliminary data.</text>
</comment>
<dbReference type="RefSeq" id="WP_184618462.1">
    <property type="nucleotide sequence ID" value="NZ_JACHEX010000001.1"/>
</dbReference>
<proteinExistence type="predicted"/>
<dbReference type="InterPro" id="IPR029052">
    <property type="entry name" value="Metallo-depent_PP-like"/>
</dbReference>
<keyword evidence="3" id="KW-0479">Metal-binding</keyword>
<dbReference type="GO" id="GO:0016020">
    <property type="term" value="C:membrane"/>
    <property type="evidence" value="ECO:0007669"/>
    <property type="project" value="GOC"/>
</dbReference>
<dbReference type="GO" id="GO:0008758">
    <property type="term" value="F:UDP-2,3-diacylglucosamine hydrolase activity"/>
    <property type="evidence" value="ECO:0007669"/>
    <property type="project" value="TreeGrafter"/>
</dbReference>
<dbReference type="GO" id="GO:0046872">
    <property type="term" value="F:metal ion binding"/>
    <property type="evidence" value="ECO:0007669"/>
    <property type="project" value="UniProtKB-KW"/>
</dbReference>
<keyword evidence="5" id="KW-0464">Manganese</keyword>
<keyword evidence="1" id="KW-1003">Cell membrane</keyword>